<name>A0AAD3XXY6_NEPGR</name>
<gene>
    <name evidence="1" type="ORF">Nepgr_022196</name>
</gene>
<protein>
    <submittedName>
        <fullName evidence="1">Uncharacterized protein</fullName>
    </submittedName>
</protein>
<evidence type="ECO:0000313" key="1">
    <source>
        <dbReference type="EMBL" id="GMH20355.1"/>
    </source>
</evidence>
<keyword evidence="2" id="KW-1185">Reference proteome</keyword>
<sequence length="99" mass="10926">MGTTYDQYIRTPNAVFSVRLLLFNESSSFSIPIFNHRNRTAIPPSSYPRGGLPSSTVVHSEHKIQFLRATVEFHAEGDATVSVVASRSVPESVRPIPTP</sequence>
<dbReference type="AlphaFoldDB" id="A0AAD3XXY6"/>
<comment type="caution">
    <text evidence="1">The sequence shown here is derived from an EMBL/GenBank/DDBJ whole genome shotgun (WGS) entry which is preliminary data.</text>
</comment>
<evidence type="ECO:0000313" key="2">
    <source>
        <dbReference type="Proteomes" id="UP001279734"/>
    </source>
</evidence>
<organism evidence="1 2">
    <name type="scientific">Nepenthes gracilis</name>
    <name type="common">Slender pitcher plant</name>
    <dbReference type="NCBI Taxonomy" id="150966"/>
    <lineage>
        <taxon>Eukaryota</taxon>
        <taxon>Viridiplantae</taxon>
        <taxon>Streptophyta</taxon>
        <taxon>Embryophyta</taxon>
        <taxon>Tracheophyta</taxon>
        <taxon>Spermatophyta</taxon>
        <taxon>Magnoliopsida</taxon>
        <taxon>eudicotyledons</taxon>
        <taxon>Gunneridae</taxon>
        <taxon>Pentapetalae</taxon>
        <taxon>Caryophyllales</taxon>
        <taxon>Nepenthaceae</taxon>
        <taxon>Nepenthes</taxon>
    </lineage>
</organism>
<reference evidence="1" key="1">
    <citation type="submission" date="2023-05" db="EMBL/GenBank/DDBJ databases">
        <title>Nepenthes gracilis genome sequencing.</title>
        <authorList>
            <person name="Fukushima K."/>
        </authorList>
    </citation>
    <scope>NUCLEOTIDE SEQUENCE</scope>
    <source>
        <strain evidence="1">SING2019-196</strain>
    </source>
</reference>
<dbReference type="Proteomes" id="UP001279734">
    <property type="component" value="Unassembled WGS sequence"/>
</dbReference>
<dbReference type="EMBL" id="BSYO01000021">
    <property type="protein sequence ID" value="GMH20355.1"/>
    <property type="molecule type" value="Genomic_DNA"/>
</dbReference>
<accession>A0AAD3XXY6</accession>
<proteinExistence type="predicted"/>